<accession>A0A9P5NGV4</accession>
<sequence length="150" mass="16778">MMVAETPRYDANLLTLIQNVQRWCRYIEGQRTVIATKRTAKYALEWAIEVKKGLIRVPSPMSMAASRAYSRPNLSLPSTYLPIYLIACATIEMPLARGCLCISLAQSPIHGLQAYIEERVFLCSLVIYASRSRISPSNEFSVSRTVMGAS</sequence>
<reference evidence="1" key="1">
    <citation type="submission" date="2020-11" db="EMBL/GenBank/DDBJ databases">
        <authorList>
            <consortium name="DOE Joint Genome Institute"/>
            <person name="Ahrendt S."/>
            <person name="Riley R."/>
            <person name="Andreopoulos W."/>
            <person name="LaButti K."/>
            <person name="Pangilinan J."/>
            <person name="Ruiz-duenas F.J."/>
            <person name="Barrasa J.M."/>
            <person name="Sanchez-Garcia M."/>
            <person name="Camarero S."/>
            <person name="Miyauchi S."/>
            <person name="Serrano A."/>
            <person name="Linde D."/>
            <person name="Babiker R."/>
            <person name="Drula E."/>
            <person name="Ayuso-Fernandez I."/>
            <person name="Pacheco R."/>
            <person name="Padilla G."/>
            <person name="Ferreira P."/>
            <person name="Barriuso J."/>
            <person name="Kellner H."/>
            <person name="Castanera R."/>
            <person name="Alfaro M."/>
            <person name="Ramirez L."/>
            <person name="Pisabarro A.G."/>
            <person name="Kuo A."/>
            <person name="Tritt A."/>
            <person name="Lipzen A."/>
            <person name="He G."/>
            <person name="Yan M."/>
            <person name="Ng V."/>
            <person name="Cullen D."/>
            <person name="Martin F."/>
            <person name="Rosso M.-N."/>
            <person name="Henrissat B."/>
            <person name="Hibbett D."/>
            <person name="Martinez A.T."/>
            <person name="Grigoriev I.V."/>
        </authorList>
    </citation>
    <scope>NUCLEOTIDE SEQUENCE</scope>
    <source>
        <strain evidence="1">AH 44721</strain>
    </source>
</reference>
<gene>
    <name evidence="1" type="ORF">CPB84DRAFT_1535814</name>
</gene>
<evidence type="ECO:0000313" key="2">
    <source>
        <dbReference type="Proteomes" id="UP000724874"/>
    </source>
</evidence>
<dbReference type="AlphaFoldDB" id="A0A9P5NGV4"/>
<organism evidence="1 2">
    <name type="scientific">Gymnopilus junonius</name>
    <name type="common">Spectacular rustgill mushroom</name>
    <name type="synonym">Gymnopilus spectabilis subsp. junonius</name>
    <dbReference type="NCBI Taxonomy" id="109634"/>
    <lineage>
        <taxon>Eukaryota</taxon>
        <taxon>Fungi</taxon>
        <taxon>Dikarya</taxon>
        <taxon>Basidiomycota</taxon>
        <taxon>Agaricomycotina</taxon>
        <taxon>Agaricomycetes</taxon>
        <taxon>Agaricomycetidae</taxon>
        <taxon>Agaricales</taxon>
        <taxon>Agaricineae</taxon>
        <taxon>Hymenogastraceae</taxon>
        <taxon>Gymnopilus</taxon>
    </lineage>
</organism>
<proteinExistence type="predicted"/>
<dbReference type="EMBL" id="JADNYJ010000093">
    <property type="protein sequence ID" value="KAF8886894.1"/>
    <property type="molecule type" value="Genomic_DNA"/>
</dbReference>
<keyword evidence="2" id="KW-1185">Reference proteome</keyword>
<protein>
    <submittedName>
        <fullName evidence="1">Uncharacterized protein</fullName>
    </submittedName>
</protein>
<comment type="caution">
    <text evidence="1">The sequence shown here is derived from an EMBL/GenBank/DDBJ whole genome shotgun (WGS) entry which is preliminary data.</text>
</comment>
<name>A0A9P5NGV4_GYMJU</name>
<dbReference type="Proteomes" id="UP000724874">
    <property type="component" value="Unassembled WGS sequence"/>
</dbReference>
<evidence type="ECO:0000313" key="1">
    <source>
        <dbReference type="EMBL" id="KAF8886894.1"/>
    </source>
</evidence>